<dbReference type="EMBL" id="JAPJDA010000027">
    <property type="protein sequence ID" value="MCX2839430.1"/>
    <property type="molecule type" value="Genomic_DNA"/>
</dbReference>
<reference evidence="2" key="1">
    <citation type="submission" date="2022-11" db="EMBL/GenBank/DDBJ databases">
        <title>Salinimicrobium profundisediminis sp. nov., isolated from deep-sea sediment of the Mariana Trench.</title>
        <authorList>
            <person name="Fu H."/>
        </authorList>
    </citation>
    <scope>NUCLEOTIDE SEQUENCE</scope>
    <source>
        <strain evidence="2">MT39</strain>
    </source>
</reference>
<gene>
    <name evidence="2" type="ORF">OQ279_14860</name>
</gene>
<dbReference type="AlphaFoldDB" id="A0A9X3D1S0"/>
<dbReference type="PROSITE" id="PS50930">
    <property type="entry name" value="HTH_LYTTR"/>
    <property type="match status" value="1"/>
</dbReference>
<dbReference type="PANTHER" id="PTHR37299">
    <property type="entry name" value="TRANSCRIPTIONAL REGULATOR-RELATED"/>
    <property type="match status" value="1"/>
</dbReference>
<dbReference type="SMART" id="SM00850">
    <property type="entry name" value="LytTR"/>
    <property type="match status" value="1"/>
</dbReference>
<comment type="caution">
    <text evidence="2">The sequence shown here is derived from an EMBL/GenBank/DDBJ whole genome shotgun (WGS) entry which is preliminary data.</text>
</comment>
<dbReference type="RefSeq" id="WP_266070793.1">
    <property type="nucleotide sequence ID" value="NZ_JAPJDA010000027.1"/>
</dbReference>
<protein>
    <submittedName>
        <fullName evidence="2">LytTR family DNA-binding domain-containing protein</fullName>
    </submittedName>
</protein>
<dbReference type="Gene3D" id="2.40.50.1020">
    <property type="entry name" value="LytTr DNA-binding domain"/>
    <property type="match status" value="1"/>
</dbReference>
<evidence type="ECO:0000313" key="3">
    <source>
        <dbReference type="Proteomes" id="UP001148482"/>
    </source>
</evidence>
<accession>A0A9X3D1S0</accession>
<dbReference type="PANTHER" id="PTHR37299:SF1">
    <property type="entry name" value="STAGE 0 SPORULATION PROTEIN A HOMOLOG"/>
    <property type="match status" value="1"/>
</dbReference>
<dbReference type="InterPro" id="IPR007492">
    <property type="entry name" value="LytTR_DNA-bd_dom"/>
</dbReference>
<sequence length="243" mass="28498">MEHTFSIVGCDKKTRDDLANIFSDFPHFKFLFNSNEPKEALDKMMIEAPALVFLDIDKNDGIKNPFNLVKDLYPYVDEIPAFVALSNSKRKAYDVIKNDFKDYLLKPVSHFEFRKFLVKYSKEWAKKNHGKICLKSYSDYQIIDLNDVLYLQADNNTTDFYLIQNRKVTAFKTLKLFEFALPSNFLRIHNSYIINVRHISRINFARSLIFLDDNSLSIPFSRSYRTRVDQIKNNYSSPLAIVS</sequence>
<dbReference type="GO" id="GO:0000156">
    <property type="term" value="F:phosphorelay response regulator activity"/>
    <property type="evidence" value="ECO:0007669"/>
    <property type="project" value="InterPro"/>
</dbReference>
<keyword evidence="3" id="KW-1185">Reference proteome</keyword>
<organism evidence="2 3">
    <name type="scientific">Salinimicrobium profundisediminis</name>
    <dbReference type="NCBI Taxonomy" id="2994553"/>
    <lineage>
        <taxon>Bacteria</taxon>
        <taxon>Pseudomonadati</taxon>
        <taxon>Bacteroidota</taxon>
        <taxon>Flavobacteriia</taxon>
        <taxon>Flavobacteriales</taxon>
        <taxon>Flavobacteriaceae</taxon>
        <taxon>Salinimicrobium</taxon>
    </lineage>
</organism>
<evidence type="ECO:0000313" key="2">
    <source>
        <dbReference type="EMBL" id="MCX2839430.1"/>
    </source>
</evidence>
<dbReference type="Proteomes" id="UP001148482">
    <property type="component" value="Unassembled WGS sequence"/>
</dbReference>
<dbReference type="GO" id="GO:0003677">
    <property type="term" value="F:DNA binding"/>
    <property type="evidence" value="ECO:0007669"/>
    <property type="project" value="UniProtKB-KW"/>
</dbReference>
<keyword evidence="2" id="KW-0238">DNA-binding</keyword>
<dbReference type="Pfam" id="PF04397">
    <property type="entry name" value="LytTR"/>
    <property type="match status" value="1"/>
</dbReference>
<dbReference type="SUPFAM" id="SSF52172">
    <property type="entry name" value="CheY-like"/>
    <property type="match status" value="1"/>
</dbReference>
<feature type="domain" description="HTH LytTR-type" evidence="1">
    <location>
        <begin position="132"/>
        <end position="234"/>
    </location>
</feature>
<dbReference type="Gene3D" id="3.40.50.2300">
    <property type="match status" value="1"/>
</dbReference>
<dbReference type="InterPro" id="IPR011006">
    <property type="entry name" value="CheY-like_superfamily"/>
</dbReference>
<name>A0A9X3D1S0_9FLAO</name>
<proteinExistence type="predicted"/>
<dbReference type="InterPro" id="IPR046947">
    <property type="entry name" value="LytR-like"/>
</dbReference>
<evidence type="ECO:0000259" key="1">
    <source>
        <dbReference type="PROSITE" id="PS50930"/>
    </source>
</evidence>